<dbReference type="NCBIfam" id="TIGR00912">
    <property type="entry name" value="2A0309"/>
    <property type="match status" value="1"/>
</dbReference>
<dbReference type="AlphaFoldDB" id="A0A923J3C5"/>
<dbReference type="PANTHER" id="PTHR34975">
    <property type="entry name" value="SPORE GERMINATION PROTEIN A2"/>
    <property type="match status" value="1"/>
</dbReference>
<comment type="caution">
    <text evidence="9">The sequence shown here is derived from an EMBL/GenBank/DDBJ whole genome shotgun (WGS) entry which is preliminary data.</text>
</comment>
<keyword evidence="6 8" id="KW-1133">Transmembrane helix</keyword>
<proteinExistence type="inferred from homology"/>
<feature type="transmembrane region" description="Helical" evidence="8">
    <location>
        <begin position="41"/>
        <end position="62"/>
    </location>
</feature>
<evidence type="ECO:0000256" key="6">
    <source>
        <dbReference type="ARBA" id="ARBA00022989"/>
    </source>
</evidence>
<keyword evidence="10" id="KW-1185">Reference proteome</keyword>
<evidence type="ECO:0000256" key="2">
    <source>
        <dbReference type="ARBA" id="ARBA00007998"/>
    </source>
</evidence>
<comment type="subcellular location">
    <subcellularLocation>
        <location evidence="1">Membrane</location>
        <topology evidence="1">Multi-pass membrane protein</topology>
    </subcellularLocation>
</comment>
<feature type="transmembrane region" description="Helical" evidence="8">
    <location>
        <begin position="141"/>
        <end position="163"/>
    </location>
</feature>
<evidence type="ECO:0000256" key="7">
    <source>
        <dbReference type="ARBA" id="ARBA00023136"/>
    </source>
</evidence>
<feature type="transmembrane region" description="Helical" evidence="8">
    <location>
        <begin position="333"/>
        <end position="352"/>
    </location>
</feature>
<reference evidence="9 10" key="1">
    <citation type="submission" date="2020-04" db="EMBL/GenBank/DDBJ databases">
        <title>Genomic insights into acetone-butanol-ethanol (ABE) fermentation by sequencing solventogenic clostridia strains.</title>
        <authorList>
            <person name="Brown S."/>
        </authorList>
    </citation>
    <scope>NUCLEOTIDE SEQUENCE [LARGE SCALE GENOMIC DNA]</scope>
    <source>
        <strain evidence="9 10">DJ011</strain>
    </source>
</reference>
<feature type="transmembrane region" description="Helical" evidence="8">
    <location>
        <begin position="82"/>
        <end position="106"/>
    </location>
</feature>
<dbReference type="PANTHER" id="PTHR34975:SF2">
    <property type="entry name" value="SPORE GERMINATION PROTEIN A2"/>
    <property type="match status" value="1"/>
</dbReference>
<evidence type="ECO:0000313" key="9">
    <source>
        <dbReference type="EMBL" id="MBC2399955.1"/>
    </source>
</evidence>
<dbReference type="RefSeq" id="WP_051593370.1">
    <property type="nucleotide sequence ID" value="NZ_JAAZWO010000041.1"/>
</dbReference>
<dbReference type="GO" id="GO:0009847">
    <property type="term" value="P:spore germination"/>
    <property type="evidence" value="ECO:0007669"/>
    <property type="project" value="InterPro"/>
</dbReference>
<dbReference type="Proteomes" id="UP000563151">
    <property type="component" value="Unassembled WGS sequence"/>
</dbReference>
<evidence type="ECO:0000256" key="1">
    <source>
        <dbReference type="ARBA" id="ARBA00004141"/>
    </source>
</evidence>
<evidence type="ECO:0000256" key="8">
    <source>
        <dbReference type="SAM" id="Phobius"/>
    </source>
</evidence>
<feature type="transmembrane region" description="Helical" evidence="8">
    <location>
        <begin position="7"/>
        <end position="29"/>
    </location>
</feature>
<dbReference type="Pfam" id="PF03845">
    <property type="entry name" value="Spore_permease"/>
    <property type="match status" value="1"/>
</dbReference>
<accession>A0A923J3C5</accession>
<keyword evidence="5 8" id="KW-0812">Transmembrane</keyword>
<evidence type="ECO:0000313" key="10">
    <source>
        <dbReference type="Proteomes" id="UP000563151"/>
    </source>
</evidence>
<feature type="transmembrane region" description="Helical" evidence="8">
    <location>
        <begin position="216"/>
        <end position="239"/>
    </location>
</feature>
<evidence type="ECO:0000256" key="3">
    <source>
        <dbReference type="ARBA" id="ARBA00022448"/>
    </source>
</evidence>
<sequence>MERKNELLTPIELLSLIVGNMIGVGILTLPRDVGKYAHEDGWIAIILGSIYPFYIALMGIYISKKFPNYNILSLSKKLCGKLIGNILNFLFLIGFILSFCSTVVSMTNVVRIYLVYFLPKFKTILAIISVVTYVSTKDLKVIARLSLVIFYITIFLLVIPLNVLRRGNILNIQPVFSSSIGDIMKASMQSSFAYSGIEIFLLTYPYVNDKKKIKKYVLTSVLIITLFYIGANFLTLFYLGDELINKLKWPFIATTETLVIPIVNNFRYIFMYLWSTIIIKTLTNFHFSLTFTINDWIKKVDRRYICLIMAPILIWICMSFGNEVKFKEISKYSIPITTVFNISFVTIIAFLIKINDKNEKKAIKSL</sequence>
<feature type="transmembrane region" description="Helical" evidence="8">
    <location>
        <begin position="304"/>
        <end position="321"/>
    </location>
</feature>
<feature type="transmembrane region" description="Helical" evidence="8">
    <location>
        <begin position="112"/>
        <end position="134"/>
    </location>
</feature>
<dbReference type="InterPro" id="IPR004761">
    <property type="entry name" value="Spore_GerAB"/>
</dbReference>
<name>A0A923J3C5_CLOTT</name>
<keyword evidence="3" id="KW-0813">Transport</keyword>
<evidence type="ECO:0000256" key="5">
    <source>
        <dbReference type="ARBA" id="ARBA00022692"/>
    </source>
</evidence>
<dbReference type="GO" id="GO:0016020">
    <property type="term" value="C:membrane"/>
    <property type="evidence" value="ECO:0007669"/>
    <property type="project" value="UniProtKB-SubCell"/>
</dbReference>
<organism evidence="9 10">
    <name type="scientific">Clostridium tetanomorphum</name>
    <dbReference type="NCBI Taxonomy" id="1553"/>
    <lineage>
        <taxon>Bacteria</taxon>
        <taxon>Bacillati</taxon>
        <taxon>Bacillota</taxon>
        <taxon>Clostridia</taxon>
        <taxon>Eubacteriales</taxon>
        <taxon>Clostridiaceae</taxon>
        <taxon>Clostridium</taxon>
    </lineage>
</organism>
<evidence type="ECO:0000256" key="4">
    <source>
        <dbReference type="ARBA" id="ARBA00022544"/>
    </source>
</evidence>
<protein>
    <submittedName>
        <fullName evidence="9">GerAB/ArcD/ProY family transporter</fullName>
    </submittedName>
</protein>
<keyword evidence="4" id="KW-0309">Germination</keyword>
<comment type="similarity">
    <text evidence="2">Belongs to the amino acid-polyamine-organocation (APC) superfamily. Spore germination protein (SGP) (TC 2.A.3.9) family.</text>
</comment>
<keyword evidence="7 8" id="KW-0472">Membrane</keyword>
<feature type="transmembrane region" description="Helical" evidence="8">
    <location>
        <begin position="269"/>
        <end position="292"/>
    </location>
</feature>
<dbReference type="EMBL" id="JAAZWO010000041">
    <property type="protein sequence ID" value="MBC2399955.1"/>
    <property type="molecule type" value="Genomic_DNA"/>
</dbReference>
<dbReference type="Gene3D" id="1.20.1740.10">
    <property type="entry name" value="Amino acid/polyamine transporter I"/>
    <property type="match status" value="1"/>
</dbReference>
<feature type="transmembrane region" description="Helical" evidence="8">
    <location>
        <begin position="183"/>
        <end position="204"/>
    </location>
</feature>
<gene>
    <name evidence="9" type="ORF">HGG79_19645</name>
</gene>